<evidence type="ECO:0000256" key="2">
    <source>
        <dbReference type="ARBA" id="ARBA00023125"/>
    </source>
</evidence>
<dbReference type="InterPro" id="IPR000551">
    <property type="entry name" value="MerR-type_HTH_dom"/>
</dbReference>
<dbReference type="EMBL" id="UOFD01000066">
    <property type="protein sequence ID" value="VAW53796.1"/>
    <property type="molecule type" value="Genomic_DNA"/>
</dbReference>
<dbReference type="PROSITE" id="PS00552">
    <property type="entry name" value="HTH_MERR_1"/>
    <property type="match status" value="1"/>
</dbReference>
<evidence type="ECO:0000256" key="1">
    <source>
        <dbReference type="ARBA" id="ARBA00023015"/>
    </source>
</evidence>
<evidence type="ECO:0000313" key="5">
    <source>
        <dbReference type="EMBL" id="VAW53796.1"/>
    </source>
</evidence>
<dbReference type="SMART" id="SM00422">
    <property type="entry name" value="HTH_MERR"/>
    <property type="match status" value="1"/>
</dbReference>
<sequence length="141" mass="16126">MPIKKSMEKNYKISDVSKETGLSADTLRYYEKIGLLKNISRMPSGVRIYSDTNLSILRFIQRAKTMNFTLDEIADLLQMRENPARAKKNVRQLTQNKLDEVEQHLKILNTLRNELTLLVNLCAGSDGGCPIIDGIDQQKRE</sequence>
<dbReference type="SUPFAM" id="SSF46955">
    <property type="entry name" value="Putative DNA-binding domain"/>
    <property type="match status" value="1"/>
</dbReference>
<accession>A0A3B0XAG3</accession>
<dbReference type="InterPro" id="IPR047057">
    <property type="entry name" value="MerR_fam"/>
</dbReference>
<reference evidence="5" key="1">
    <citation type="submission" date="2018-06" db="EMBL/GenBank/DDBJ databases">
        <authorList>
            <person name="Zhirakovskaya E."/>
        </authorList>
    </citation>
    <scope>NUCLEOTIDE SEQUENCE</scope>
</reference>
<name>A0A3B0XAG3_9ZZZZ</name>
<keyword evidence="3" id="KW-0804">Transcription</keyword>
<keyword evidence="2" id="KW-0238">DNA-binding</keyword>
<dbReference type="Gene3D" id="1.10.1660.10">
    <property type="match status" value="1"/>
</dbReference>
<organism evidence="5">
    <name type="scientific">hydrothermal vent metagenome</name>
    <dbReference type="NCBI Taxonomy" id="652676"/>
    <lineage>
        <taxon>unclassified sequences</taxon>
        <taxon>metagenomes</taxon>
        <taxon>ecological metagenomes</taxon>
    </lineage>
</organism>
<proteinExistence type="predicted"/>
<dbReference type="GO" id="GO:0003677">
    <property type="term" value="F:DNA binding"/>
    <property type="evidence" value="ECO:0007669"/>
    <property type="project" value="UniProtKB-KW"/>
</dbReference>
<feature type="domain" description="HTH merR-type" evidence="4">
    <location>
        <begin position="10"/>
        <end position="79"/>
    </location>
</feature>
<dbReference type="PANTHER" id="PTHR30204">
    <property type="entry name" value="REDOX-CYCLING DRUG-SENSING TRANSCRIPTIONAL ACTIVATOR SOXR"/>
    <property type="match status" value="1"/>
</dbReference>
<dbReference type="PROSITE" id="PS50937">
    <property type="entry name" value="HTH_MERR_2"/>
    <property type="match status" value="1"/>
</dbReference>
<dbReference type="InterPro" id="IPR009061">
    <property type="entry name" value="DNA-bd_dom_put_sf"/>
</dbReference>
<evidence type="ECO:0000259" key="4">
    <source>
        <dbReference type="PROSITE" id="PS50937"/>
    </source>
</evidence>
<gene>
    <name evidence="5" type="ORF">MNBD_GAMMA06-44</name>
</gene>
<keyword evidence="1" id="KW-0805">Transcription regulation</keyword>
<evidence type="ECO:0000256" key="3">
    <source>
        <dbReference type="ARBA" id="ARBA00023163"/>
    </source>
</evidence>
<dbReference type="CDD" id="cd04770">
    <property type="entry name" value="HTH_HMRTR"/>
    <property type="match status" value="1"/>
</dbReference>
<dbReference type="GO" id="GO:0003700">
    <property type="term" value="F:DNA-binding transcription factor activity"/>
    <property type="evidence" value="ECO:0007669"/>
    <property type="project" value="InterPro"/>
</dbReference>
<dbReference type="PRINTS" id="PR00040">
    <property type="entry name" value="HTHMERR"/>
</dbReference>
<protein>
    <submittedName>
        <fullName evidence="5">Transcriptional regulator, MerR family</fullName>
    </submittedName>
</protein>
<dbReference type="AlphaFoldDB" id="A0A3B0XAG3"/>
<dbReference type="PANTHER" id="PTHR30204:SF94">
    <property type="entry name" value="HEAVY METAL-DEPENDENT TRANSCRIPTIONAL REGULATOR HI_0293-RELATED"/>
    <property type="match status" value="1"/>
</dbReference>
<dbReference type="Pfam" id="PF13411">
    <property type="entry name" value="MerR_1"/>
    <property type="match status" value="1"/>
</dbReference>